<evidence type="ECO:0000313" key="2">
    <source>
        <dbReference type="Proteomes" id="UP001432027"/>
    </source>
</evidence>
<proteinExistence type="predicted"/>
<dbReference type="Proteomes" id="UP001432027">
    <property type="component" value="Unassembled WGS sequence"/>
</dbReference>
<keyword evidence="2" id="KW-1185">Reference proteome</keyword>
<protein>
    <submittedName>
        <fullName evidence="1">Uncharacterized protein</fullName>
    </submittedName>
</protein>
<reference evidence="1" key="1">
    <citation type="submission" date="2023-10" db="EMBL/GenBank/DDBJ databases">
        <title>Genome assembly of Pristionchus species.</title>
        <authorList>
            <person name="Yoshida K."/>
            <person name="Sommer R.J."/>
        </authorList>
    </citation>
    <scope>NUCLEOTIDE SEQUENCE</scope>
    <source>
        <strain evidence="1">RS0144</strain>
    </source>
</reference>
<accession>A0AAV5U5D4</accession>
<dbReference type="AlphaFoldDB" id="A0AAV5U5D4"/>
<comment type="caution">
    <text evidence="1">The sequence shown here is derived from an EMBL/GenBank/DDBJ whole genome shotgun (WGS) entry which is preliminary data.</text>
</comment>
<organism evidence="1 2">
    <name type="scientific">Pristionchus entomophagus</name>
    <dbReference type="NCBI Taxonomy" id="358040"/>
    <lineage>
        <taxon>Eukaryota</taxon>
        <taxon>Metazoa</taxon>
        <taxon>Ecdysozoa</taxon>
        <taxon>Nematoda</taxon>
        <taxon>Chromadorea</taxon>
        <taxon>Rhabditida</taxon>
        <taxon>Rhabditina</taxon>
        <taxon>Diplogasteromorpha</taxon>
        <taxon>Diplogasteroidea</taxon>
        <taxon>Neodiplogasteridae</taxon>
        <taxon>Pristionchus</taxon>
    </lineage>
</organism>
<dbReference type="EMBL" id="BTSX01000005">
    <property type="protein sequence ID" value="GMT01701.1"/>
    <property type="molecule type" value="Genomic_DNA"/>
</dbReference>
<evidence type="ECO:0000313" key="1">
    <source>
        <dbReference type="EMBL" id="GMT01701.1"/>
    </source>
</evidence>
<name>A0AAV5U5D4_9BILA</name>
<sequence>TYGPDHTTFLSEDSKLKMDCMKKCVIHRPDHRPTAIFLNTFWSKYGDLLGLKMDELNSDQLSAMNDNPLLFVTGYTMNRFKSEVGGNVMNELHEHIGETQTYCPYCRYTTGDREAFYRHFISSSHMKNVALVLSQLSPPHFCVVTALINVYRKDLV</sequence>
<feature type="non-terminal residue" evidence="1">
    <location>
        <position position="1"/>
    </location>
</feature>
<gene>
    <name evidence="1" type="ORF">PENTCL1PPCAC_23875</name>
</gene>